<evidence type="ECO:0000313" key="2">
    <source>
        <dbReference type="Proteomes" id="UP000631670"/>
    </source>
</evidence>
<dbReference type="EMBL" id="JADBEG010000001">
    <property type="protein sequence ID" value="MBE1493220.1"/>
    <property type="molecule type" value="Genomic_DNA"/>
</dbReference>
<sequence>MQTTLGWEAGDSVAIAADGIRVIIFRRDDRAHEALIRNGRIRIPASLRRRCGIHARDRVLLAANRELDVLVIYTKAGLEEALLAMHKADAEADR</sequence>
<protein>
    <submittedName>
        <fullName evidence="1">Bifunctional DNA-binding transcriptional regulator/antitoxin component of YhaV-PrlF toxin-antitoxin module</fullName>
    </submittedName>
</protein>
<keyword evidence="1" id="KW-0238">DNA-binding</keyword>
<accession>A0ABR9HQR3</accession>
<organism evidence="1 2">
    <name type="scientific">Amycolatopsis lexingtonensis</name>
    <dbReference type="NCBI Taxonomy" id="218822"/>
    <lineage>
        <taxon>Bacteria</taxon>
        <taxon>Bacillati</taxon>
        <taxon>Actinomycetota</taxon>
        <taxon>Actinomycetes</taxon>
        <taxon>Pseudonocardiales</taxon>
        <taxon>Pseudonocardiaceae</taxon>
        <taxon>Amycolatopsis</taxon>
    </lineage>
</organism>
<gene>
    <name evidence="1" type="ORF">H4696_000320</name>
</gene>
<reference evidence="1 2" key="1">
    <citation type="submission" date="2020-10" db="EMBL/GenBank/DDBJ databases">
        <title>Sequencing the genomes of 1000 actinobacteria strains.</title>
        <authorList>
            <person name="Klenk H.-P."/>
        </authorList>
    </citation>
    <scope>NUCLEOTIDE SEQUENCE [LARGE SCALE GENOMIC DNA]</scope>
    <source>
        <strain evidence="1 2">DSM 44653</strain>
    </source>
</reference>
<dbReference type="RefSeq" id="WP_143265271.1">
    <property type="nucleotide sequence ID" value="NZ_JADBEG010000001.1"/>
</dbReference>
<dbReference type="GO" id="GO:0003677">
    <property type="term" value="F:DNA binding"/>
    <property type="evidence" value="ECO:0007669"/>
    <property type="project" value="UniProtKB-KW"/>
</dbReference>
<proteinExistence type="predicted"/>
<name>A0ABR9HQR3_9PSEU</name>
<keyword evidence="2" id="KW-1185">Reference proteome</keyword>
<evidence type="ECO:0000313" key="1">
    <source>
        <dbReference type="EMBL" id="MBE1493220.1"/>
    </source>
</evidence>
<comment type="caution">
    <text evidence="1">The sequence shown here is derived from an EMBL/GenBank/DDBJ whole genome shotgun (WGS) entry which is preliminary data.</text>
</comment>
<dbReference type="Proteomes" id="UP000631670">
    <property type="component" value="Unassembled WGS sequence"/>
</dbReference>